<evidence type="ECO:0000259" key="7">
    <source>
        <dbReference type="SMART" id="SM00833"/>
    </source>
</evidence>
<comment type="similarity">
    <text evidence="4">Belongs to the SIMIBI class G3E GTPase family. ZNG1 subfamily.</text>
</comment>
<evidence type="ECO:0000256" key="1">
    <source>
        <dbReference type="ARBA" id="ARBA00022741"/>
    </source>
</evidence>
<dbReference type="SMART" id="SM00833">
    <property type="entry name" value="CobW_C"/>
    <property type="match status" value="1"/>
</dbReference>
<dbReference type="GO" id="GO:0005737">
    <property type="term" value="C:cytoplasm"/>
    <property type="evidence" value="ECO:0007669"/>
    <property type="project" value="TreeGrafter"/>
</dbReference>
<dbReference type="Gene3D" id="3.30.1220.10">
    <property type="entry name" value="CobW-like, C-terminal domain"/>
    <property type="match status" value="1"/>
</dbReference>
<evidence type="ECO:0000256" key="2">
    <source>
        <dbReference type="ARBA" id="ARBA00022801"/>
    </source>
</evidence>
<protein>
    <submittedName>
        <fullName evidence="8">GTP-binding protein</fullName>
    </submittedName>
</protein>
<dbReference type="InterPro" id="IPR051316">
    <property type="entry name" value="Zinc-reg_GTPase_activator"/>
</dbReference>
<proteinExistence type="inferred from homology"/>
<organism evidence="8 9">
    <name type="scientific">Dasania phycosphaerae</name>
    <dbReference type="NCBI Taxonomy" id="2950436"/>
    <lineage>
        <taxon>Bacteria</taxon>
        <taxon>Pseudomonadati</taxon>
        <taxon>Pseudomonadota</taxon>
        <taxon>Gammaproteobacteria</taxon>
        <taxon>Cellvibrionales</taxon>
        <taxon>Spongiibacteraceae</taxon>
        <taxon>Dasania</taxon>
    </lineage>
</organism>
<dbReference type="Pfam" id="PF07683">
    <property type="entry name" value="CobW_C"/>
    <property type="match status" value="1"/>
</dbReference>
<evidence type="ECO:0000313" key="8">
    <source>
        <dbReference type="EMBL" id="MCZ0865392.1"/>
    </source>
</evidence>
<evidence type="ECO:0000256" key="6">
    <source>
        <dbReference type="ARBA" id="ARBA00049117"/>
    </source>
</evidence>
<dbReference type="GO" id="GO:0016787">
    <property type="term" value="F:hydrolase activity"/>
    <property type="evidence" value="ECO:0007669"/>
    <property type="project" value="UniProtKB-KW"/>
</dbReference>
<dbReference type="GO" id="GO:0000166">
    <property type="term" value="F:nucleotide binding"/>
    <property type="evidence" value="ECO:0007669"/>
    <property type="project" value="UniProtKB-KW"/>
</dbReference>
<evidence type="ECO:0000313" key="9">
    <source>
        <dbReference type="Proteomes" id="UP001069090"/>
    </source>
</evidence>
<dbReference type="EMBL" id="JAPTGG010000006">
    <property type="protein sequence ID" value="MCZ0865392.1"/>
    <property type="molecule type" value="Genomic_DNA"/>
</dbReference>
<dbReference type="Proteomes" id="UP001069090">
    <property type="component" value="Unassembled WGS sequence"/>
</dbReference>
<accession>A0A9J6RMH7</accession>
<dbReference type="RefSeq" id="WP_258331537.1">
    <property type="nucleotide sequence ID" value="NZ_JAPTGG010000006.1"/>
</dbReference>
<dbReference type="Gene3D" id="3.40.50.300">
    <property type="entry name" value="P-loop containing nucleotide triphosphate hydrolases"/>
    <property type="match status" value="1"/>
</dbReference>
<dbReference type="SUPFAM" id="SSF52540">
    <property type="entry name" value="P-loop containing nucleoside triphosphate hydrolases"/>
    <property type="match status" value="1"/>
</dbReference>
<dbReference type="PANTHER" id="PTHR13748">
    <property type="entry name" value="COBW-RELATED"/>
    <property type="match status" value="1"/>
</dbReference>
<dbReference type="InterPro" id="IPR036627">
    <property type="entry name" value="CobW-likC_sf"/>
</dbReference>
<dbReference type="AlphaFoldDB" id="A0A9J6RMH7"/>
<reference evidence="8 9" key="1">
    <citation type="submission" date="2022-12" db="EMBL/GenBank/DDBJ databases">
        <title>Dasania phycosphaerae sp. nov., isolated from particulate material of the south coast of Korea.</title>
        <authorList>
            <person name="Jiang Y."/>
        </authorList>
    </citation>
    <scope>NUCLEOTIDE SEQUENCE [LARGE SCALE GENOMIC DNA]</scope>
    <source>
        <strain evidence="8 9">GY-19</strain>
    </source>
</reference>
<comment type="catalytic activity">
    <reaction evidence="6">
        <text>GTP + H2O = GDP + phosphate + H(+)</text>
        <dbReference type="Rhea" id="RHEA:19669"/>
        <dbReference type="ChEBI" id="CHEBI:15377"/>
        <dbReference type="ChEBI" id="CHEBI:15378"/>
        <dbReference type="ChEBI" id="CHEBI:37565"/>
        <dbReference type="ChEBI" id="CHEBI:43474"/>
        <dbReference type="ChEBI" id="CHEBI:58189"/>
    </reaction>
    <physiologicalReaction direction="left-to-right" evidence="6">
        <dbReference type="Rhea" id="RHEA:19670"/>
    </physiologicalReaction>
</comment>
<dbReference type="InterPro" id="IPR027417">
    <property type="entry name" value="P-loop_NTPase"/>
</dbReference>
<dbReference type="Pfam" id="PF02492">
    <property type="entry name" value="cobW"/>
    <property type="match status" value="1"/>
</dbReference>
<dbReference type="SUPFAM" id="SSF90002">
    <property type="entry name" value="Hypothetical protein YjiA, C-terminal domain"/>
    <property type="match status" value="1"/>
</dbReference>
<comment type="caution">
    <text evidence="8">The sequence shown here is derived from an EMBL/GenBank/DDBJ whole genome shotgun (WGS) entry which is preliminary data.</text>
</comment>
<feature type="domain" description="CobW C-terminal" evidence="7">
    <location>
        <begin position="228"/>
        <end position="318"/>
    </location>
</feature>
<dbReference type="CDD" id="cd03112">
    <property type="entry name" value="CobW-like"/>
    <property type="match status" value="1"/>
</dbReference>
<evidence type="ECO:0000256" key="3">
    <source>
        <dbReference type="ARBA" id="ARBA00023186"/>
    </source>
</evidence>
<keyword evidence="2" id="KW-0378">Hydrolase</keyword>
<keyword evidence="3" id="KW-0143">Chaperone</keyword>
<keyword evidence="1" id="KW-0547">Nucleotide-binding</keyword>
<dbReference type="InterPro" id="IPR011629">
    <property type="entry name" value="CobW-like_C"/>
</dbReference>
<dbReference type="PANTHER" id="PTHR13748:SF62">
    <property type="entry name" value="COBW DOMAIN-CONTAINING PROTEIN"/>
    <property type="match status" value="1"/>
</dbReference>
<evidence type="ECO:0000256" key="4">
    <source>
        <dbReference type="ARBA" id="ARBA00034320"/>
    </source>
</evidence>
<evidence type="ECO:0000256" key="5">
    <source>
        <dbReference type="ARBA" id="ARBA00045658"/>
    </source>
</evidence>
<name>A0A9J6RMH7_9GAMM</name>
<comment type="function">
    <text evidence="5">Zinc chaperone that directly transfers zinc cofactor to target proteins, thereby activating them. Zinc is transferred from the CXCC motif in the GTPase domain to the zinc binding site in target proteins in a process requiring GTP hydrolysis.</text>
</comment>
<sequence>MAAVPVTIVSGFLGAGKTTLLNRILNSVPSDKGKGLKVAVMVNDFGELNIDSQLVVSAEQNMISLENGCICCTVESDLIAQLRKLLQLREGRPDAILIETSGVSEPSKVVNTLRYPEFDNHLTVDAVISVLDADQFTNLEGSNKRLAMDQLSVADVVVINKVDLVSAEQLQNLKDNWLFPNACVYETSYGELPLALLLGQQAHHSAQSEHEHHHCDERCQHQHQHHEFYSMSWQSEQPLKIQALKAFFHSLPASIYRAKGFVRLSGAEQQMFLLHKVGSRLSIDRQLNWQGELKNQLVFIAGEPFDKKQLLADLEACVA</sequence>
<gene>
    <name evidence="8" type="ORF">O0V09_09280</name>
</gene>
<keyword evidence="9" id="KW-1185">Reference proteome</keyword>
<dbReference type="InterPro" id="IPR003495">
    <property type="entry name" value="CobW/HypB/UreG_nucleotide-bd"/>
</dbReference>